<evidence type="ECO:0000256" key="1">
    <source>
        <dbReference type="SAM" id="MobiDB-lite"/>
    </source>
</evidence>
<dbReference type="EMBL" id="CAJNOQ010025538">
    <property type="protein sequence ID" value="CAF1538232.1"/>
    <property type="molecule type" value="Genomic_DNA"/>
</dbReference>
<feature type="non-terminal residue" evidence="3">
    <location>
        <position position="1"/>
    </location>
</feature>
<dbReference type="GO" id="GO:0005886">
    <property type="term" value="C:plasma membrane"/>
    <property type="evidence" value="ECO:0007669"/>
    <property type="project" value="TreeGrafter"/>
</dbReference>
<feature type="region of interest" description="Disordered" evidence="1">
    <location>
        <begin position="149"/>
        <end position="177"/>
    </location>
</feature>
<reference evidence="3" key="1">
    <citation type="submission" date="2021-02" db="EMBL/GenBank/DDBJ databases">
        <authorList>
            <person name="Nowell W R."/>
        </authorList>
    </citation>
    <scope>NUCLEOTIDE SEQUENCE</scope>
</reference>
<name>A0A815VQK6_9BILA</name>
<proteinExistence type="predicted"/>
<dbReference type="OrthoDB" id="10050890at2759"/>
<dbReference type="PANTHER" id="PTHR13800:SF12">
    <property type="entry name" value="TRANSIENT RECEPTOR POTENTIAL CATION CHANNEL SUBFAMILY M MEMBER-LIKE 2"/>
    <property type="match status" value="1"/>
</dbReference>
<feature type="non-terminal residue" evidence="3">
    <location>
        <position position="350"/>
    </location>
</feature>
<evidence type="ECO:0000313" key="5">
    <source>
        <dbReference type="Proteomes" id="UP000663829"/>
    </source>
</evidence>
<organism evidence="3 5">
    <name type="scientific">Didymodactylos carnosus</name>
    <dbReference type="NCBI Taxonomy" id="1234261"/>
    <lineage>
        <taxon>Eukaryota</taxon>
        <taxon>Metazoa</taxon>
        <taxon>Spiralia</taxon>
        <taxon>Gnathifera</taxon>
        <taxon>Rotifera</taxon>
        <taxon>Eurotatoria</taxon>
        <taxon>Bdelloidea</taxon>
        <taxon>Philodinida</taxon>
        <taxon>Philodinidae</taxon>
        <taxon>Didymodactylos</taxon>
    </lineage>
</organism>
<dbReference type="GO" id="GO:0099604">
    <property type="term" value="F:ligand-gated calcium channel activity"/>
    <property type="evidence" value="ECO:0007669"/>
    <property type="project" value="TreeGrafter"/>
</dbReference>
<protein>
    <recommendedName>
        <fullName evidence="2">TRPM SLOG domain-containing protein</fullName>
    </recommendedName>
</protein>
<accession>A0A815VQK6</accession>
<evidence type="ECO:0000313" key="4">
    <source>
        <dbReference type="EMBL" id="CAF4398286.1"/>
    </source>
</evidence>
<dbReference type="Pfam" id="PF18139">
    <property type="entry name" value="LSDAT_euk"/>
    <property type="match status" value="1"/>
</dbReference>
<dbReference type="InterPro" id="IPR041491">
    <property type="entry name" value="TRPM_SLOG"/>
</dbReference>
<keyword evidence="5" id="KW-1185">Reference proteome</keyword>
<dbReference type="Proteomes" id="UP000663829">
    <property type="component" value="Unassembled WGS sequence"/>
</dbReference>
<evidence type="ECO:0000259" key="2">
    <source>
        <dbReference type="Pfam" id="PF18139"/>
    </source>
</evidence>
<feature type="domain" description="TRPM SLOG" evidence="2">
    <location>
        <begin position="15"/>
        <end position="123"/>
    </location>
</feature>
<dbReference type="InterPro" id="IPR050927">
    <property type="entry name" value="TRPM"/>
</dbReference>
<dbReference type="Proteomes" id="UP000681722">
    <property type="component" value="Unassembled WGS sequence"/>
</dbReference>
<comment type="caution">
    <text evidence="3">The sequence shown here is derived from an EMBL/GenBank/DDBJ whole genome shotgun (WGS) entry which is preliminary data.</text>
</comment>
<dbReference type="PANTHER" id="PTHR13800">
    <property type="entry name" value="TRANSIENT RECEPTOR POTENTIAL CATION CHANNEL, SUBFAMILY M, MEMBER 6"/>
    <property type="match status" value="1"/>
</dbReference>
<dbReference type="AlphaFoldDB" id="A0A815VQK6"/>
<dbReference type="EMBL" id="CAJOBC010091160">
    <property type="protein sequence ID" value="CAF4398286.1"/>
    <property type="molecule type" value="Genomic_DNA"/>
</dbReference>
<gene>
    <name evidence="3" type="ORF">GPM918_LOCUS38469</name>
    <name evidence="4" type="ORF">SRO942_LOCUS39296</name>
</gene>
<evidence type="ECO:0000313" key="3">
    <source>
        <dbReference type="EMBL" id="CAF1538232.1"/>
    </source>
</evidence>
<sequence>RIVELNDQRHETNGVQEKRHGERDLEMHHTHYFLLDDGTLRRYDIKDYRTRLAIAIANGRSMKGLPVPVVTIVVEGGRDTIKNIYYDLRRDIPIVIIEGSGRVADFFSLWLTYTKEMDNLEQDPEWTLPIDIGELEEIKSVKPRRLSKIDQRRTSKLPQQQTTTSENSQEEQERNKLPDITEYHLNIDREKKKFKDHETQIMNGLKLIVSSDDDVLSKEQRSEQIDKKVQDVLLHVMYCLQPAVRGNITIYNLNTDQDLSDTVFRSICKSRQKYLDKLHIQRTEKLKFRESRLDHGLHTDERQRLQQQDENKFKQHKSLQNNQLLDLAMDWNAFDVAKDLIIMNTLANIT</sequence>
<feature type="region of interest" description="Disordered" evidence="1">
    <location>
        <begin position="1"/>
        <end position="20"/>
    </location>
</feature>